<keyword evidence="3" id="KW-1185">Reference proteome</keyword>
<evidence type="ECO:0000313" key="1">
    <source>
        <dbReference type="EMBL" id="KEH42907.1"/>
    </source>
</evidence>
<dbReference type="HOGENOM" id="CLU_2853019_0_0_1"/>
<evidence type="ECO:0000313" key="3">
    <source>
        <dbReference type="Proteomes" id="UP000002051"/>
    </source>
</evidence>
<dbReference type="AlphaFoldDB" id="A0A072VM83"/>
<gene>
    <name evidence="1" type="ordered locus">MTR_1g077880</name>
</gene>
<organism evidence="1 3">
    <name type="scientific">Medicago truncatula</name>
    <name type="common">Barrel medic</name>
    <name type="synonym">Medicago tribuloides</name>
    <dbReference type="NCBI Taxonomy" id="3880"/>
    <lineage>
        <taxon>Eukaryota</taxon>
        <taxon>Viridiplantae</taxon>
        <taxon>Streptophyta</taxon>
        <taxon>Embryophyta</taxon>
        <taxon>Tracheophyta</taxon>
        <taxon>Spermatophyta</taxon>
        <taxon>Magnoliopsida</taxon>
        <taxon>eudicotyledons</taxon>
        <taxon>Gunneridae</taxon>
        <taxon>Pentapetalae</taxon>
        <taxon>rosids</taxon>
        <taxon>fabids</taxon>
        <taxon>Fabales</taxon>
        <taxon>Fabaceae</taxon>
        <taxon>Papilionoideae</taxon>
        <taxon>50 kb inversion clade</taxon>
        <taxon>NPAAA clade</taxon>
        <taxon>Hologalegina</taxon>
        <taxon>IRL clade</taxon>
        <taxon>Trifolieae</taxon>
        <taxon>Medicago</taxon>
    </lineage>
</organism>
<dbReference type="EMBL" id="CM001217">
    <property type="protein sequence ID" value="KEH42907.1"/>
    <property type="molecule type" value="Genomic_DNA"/>
</dbReference>
<proteinExistence type="predicted"/>
<sequence length="65" mass="7022">MVIYGPRSASSDVLVILCVCFDFGIKPIHSQSYGLPVVPSICCELSHDQVSGRLCLSLKANGKLR</sequence>
<evidence type="ECO:0000313" key="2">
    <source>
        <dbReference type="EnsemblPlants" id="KEH42907"/>
    </source>
</evidence>
<dbReference type="EnsemblPlants" id="KEH42907">
    <property type="protein sequence ID" value="KEH42907"/>
    <property type="gene ID" value="MTR_1g077880"/>
</dbReference>
<reference evidence="1 3" key="2">
    <citation type="journal article" date="2014" name="BMC Genomics">
        <title>An improved genome release (version Mt4.0) for the model legume Medicago truncatula.</title>
        <authorList>
            <person name="Tang H."/>
            <person name="Krishnakumar V."/>
            <person name="Bidwell S."/>
            <person name="Rosen B."/>
            <person name="Chan A."/>
            <person name="Zhou S."/>
            <person name="Gentzbittel L."/>
            <person name="Childs K.L."/>
            <person name="Yandell M."/>
            <person name="Gundlach H."/>
            <person name="Mayer K.F."/>
            <person name="Schwartz D.C."/>
            <person name="Town C.D."/>
        </authorList>
    </citation>
    <scope>GENOME REANNOTATION</scope>
    <source>
        <strain evidence="1">A17</strain>
        <strain evidence="2 3">cv. Jemalong A17</strain>
    </source>
</reference>
<name>A0A072VM83_MEDTR</name>
<protein>
    <submittedName>
        <fullName evidence="1">Glycosyltransferase family 4 protein</fullName>
    </submittedName>
</protein>
<reference evidence="2" key="3">
    <citation type="submission" date="2015-04" db="UniProtKB">
        <authorList>
            <consortium name="EnsemblPlants"/>
        </authorList>
    </citation>
    <scope>IDENTIFICATION</scope>
    <source>
        <strain evidence="2">cv. Jemalong A17</strain>
    </source>
</reference>
<dbReference type="Proteomes" id="UP000002051">
    <property type="component" value="Unassembled WGS sequence"/>
</dbReference>
<reference evidence="1 3" key="1">
    <citation type="journal article" date="2011" name="Nature">
        <title>The Medicago genome provides insight into the evolution of rhizobial symbioses.</title>
        <authorList>
            <person name="Young N.D."/>
            <person name="Debelle F."/>
            <person name="Oldroyd G.E."/>
            <person name="Geurts R."/>
            <person name="Cannon S.B."/>
            <person name="Udvardi M.K."/>
            <person name="Benedito V.A."/>
            <person name="Mayer K.F."/>
            <person name="Gouzy J."/>
            <person name="Schoof H."/>
            <person name="Van de Peer Y."/>
            <person name="Proost S."/>
            <person name="Cook D.R."/>
            <person name="Meyers B.C."/>
            <person name="Spannagl M."/>
            <person name="Cheung F."/>
            <person name="De Mita S."/>
            <person name="Krishnakumar V."/>
            <person name="Gundlach H."/>
            <person name="Zhou S."/>
            <person name="Mudge J."/>
            <person name="Bharti A.K."/>
            <person name="Murray J.D."/>
            <person name="Naoumkina M.A."/>
            <person name="Rosen B."/>
            <person name="Silverstein K.A."/>
            <person name="Tang H."/>
            <person name="Rombauts S."/>
            <person name="Zhao P.X."/>
            <person name="Zhou P."/>
            <person name="Barbe V."/>
            <person name="Bardou P."/>
            <person name="Bechner M."/>
            <person name="Bellec A."/>
            <person name="Berger A."/>
            <person name="Berges H."/>
            <person name="Bidwell S."/>
            <person name="Bisseling T."/>
            <person name="Choisne N."/>
            <person name="Couloux A."/>
            <person name="Denny R."/>
            <person name="Deshpande S."/>
            <person name="Dai X."/>
            <person name="Doyle J.J."/>
            <person name="Dudez A.M."/>
            <person name="Farmer A.D."/>
            <person name="Fouteau S."/>
            <person name="Franken C."/>
            <person name="Gibelin C."/>
            <person name="Gish J."/>
            <person name="Goldstein S."/>
            <person name="Gonzalez A.J."/>
            <person name="Green P.J."/>
            <person name="Hallab A."/>
            <person name="Hartog M."/>
            <person name="Hua A."/>
            <person name="Humphray S.J."/>
            <person name="Jeong D.H."/>
            <person name="Jing Y."/>
            <person name="Jocker A."/>
            <person name="Kenton S.M."/>
            <person name="Kim D.J."/>
            <person name="Klee K."/>
            <person name="Lai H."/>
            <person name="Lang C."/>
            <person name="Lin S."/>
            <person name="Macmil S.L."/>
            <person name="Magdelenat G."/>
            <person name="Matthews L."/>
            <person name="McCorrison J."/>
            <person name="Monaghan E.L."/>
            <person name="Mun J.H."/>
            <person name="Najar F.Z."/>
            <person name="Nicholson C."/>
            <person name="Noirot C."/>
            <person name="O'Bleness M."/>
            <person name="Paule C.R."/>
            <person name="Poulain J."/>
            <person name="Prion F."/>
            <person name="Qin B."/>
            <person name="Qu C."/>
            <person name="Retzel E.F."/>
            <person name="Riddle C."/>
            <person name="Sallet E."/>
            <person name="Samain S."/>
            <person name="Samson N."/>
            <person name="Sanders I."/>
            <person name="Saurat O."/>
            <person name="Scarpelli C."/>
            <person name="Schiex T."/>
            <person name="Segurens B."/>
            <person name="Severin A.J."/>
            <person name="Sherrier D.J."/>
            <person name="Shi R."/>
            <person name="Sims S."/>
            <person name="Singer S.R."/>
            <person name="Sinharoy S."/>
            <person name="Sterck L."/>
            <person name="Viollet A."/>
            <person name="Wang B.B."/>
            <person name="Wang K."/>
            <person name="Wang M."/>
            <person name="Wang X."/>
            <person name="Warfsmann J."/>
            <person name="Weissenbach J."/>
            <person name="White D.D."/>
            <person name="White J.D."/>
            <person name="Wiley G.B."/>
            <person name="Wincker P."/>
            <person name="Xing Y."/>
            <person name="Yang L."/>
            <person name="Yao Z."/>
            <person name="Ying F."/>
            <person name="Zhai J."/>
            <person name="Zhou L."/>
            <person name="Zuber A."/>
            <person name="Denarie J."/>
            <person name="Dixon R.A."/>
            <person name="May G.D."/>
            <person name="Schwartz D.C."/>
            <person name="Rogers J."/>
            <person name="Quetier F."/>
            <person name="Town C.D."/>
            <person name="Roe B.A."/>
        </authorList>
    </citation>
    <scope>NUCLEOTIDE SEQUENCE [LARGE SCALE GENOMIC DNA]</scope>
    <source>
        <strain evidence="1">A17</strain>
        <strain evidence="2 3">cv. Jemalong A17</strain>
    </source>
</reference>
<accession>A0A072VM83</accession>